<sequence>MCWQCCGSAGHWLEYNDLKKEPSLVRTFALLSCGYLFSSYQEVRSVVLHTLNRARFSVAVESFSRQRWLFLLAGPRFKEAFQDAGAYYSVAPFFEKERYLVTYNPSKGKVYALLKDKAKPDDILKAAFHAHVLLHFLSLASSADSCELVAASYGLFKSKATDQGWMMSESLLNPGRARLC</sequence>
<dbReference type="Proteomes" id="UP001057402">
    <property type="component" value="Chromosome 4"/>
</dbReference>
<reference evidence="2" key="1">
    <citation type="journal article" date="2023" name="Front. Plant Sci.">
        <title>Chromosomal-level genome assembly of Melastoma candidum provides insights into trichome evolution.</title>
        <authorList>
            <person name="Zhong Y."/>
            <person name="Wu W."/>
            <person name="Sun C."/>
            <person name="Zou P."/>
            <person name="Liu Y."/>
            <person name="Dai S."/>
            <person name="Zhou R."/>
        </authorList>
    </citation>
    <scope>NUCLEOTIDE SEQUENCE [LARGE SCALE GENOMIC DNA]</scope>
</reference>
<organism evidence="1 2">
    <name type="scientific">Melastoma candidum</name>
    <dbReference type="NCBI Taxonomy" id="119954"/>
    <lineage>
        <taxon>Eukaryota</taxon>
        <taxon>Viridiplantae</taxon>
        <taxon>Streptophyta</taxon>
        <taxon>Embryophyta</taxon>
        <taxon>Tracheophyta</taxon>
        <taxon>Spermatophyta</taxon>
        <taxon>Magnoliopsida</taxon>
        <taxon>eudicotyledons</taxon>
        <taxon>Gunneridae</taxon>
        <taxon>Pentapetalae</taxon>
        <taxon>rosids</taxon>
        <taxon>malvids</taxon>
        <taxon>Myrtales</taxon>
        <taxon>Melastomataceae</taxon>
        <taxon>Melastomatoideae</taxon>
        <taxon>Melastomateae</taxon>
        <taxon>Melastoma</taxon>
    </lineage>
</organism>
<evidence type="ECO:0000313" key="1">
    <source>
        <dbReference type="EMBL" id="KAI4375507.1"/>
    </source>
</evidence>
<comment type="caution">
    <text evidence="1">The sequence shown here is derived from an EMBL/GenBank/DDBJ whole genome shotgun (WGS) entry which is preliminary data.</text>
</comment>
<name>A0ACB9R8Z4_9MYRT</name>
<proteinExistence type="predicted"/>
<protein>
    <submittedName>
        <fullName evidence="1">Uncharacterized protein</fullName>
    </submittedName>
</protein>
<dbReference type="EMBL" id="CM042883">
    <property type="protein sequence ID" value="KAI4375507.1"/>
    <property type="molecule type" value="Genomic_DNA"/>
</dbReference>
<keyword evidence="2" id="KW-1185">Reference proteome</keyword>
<accession>A0ACB9R8Z4</accession>
<evidence type="ECO:0000313" key="2">
    <source>
        <dbReference type="Proteomes" id="UP001057402"/>
    </source>
</evidence>
<gene>
    <name evidence="1" type="ORF">MLD38_013367</name>
</gene>